<dbReference type="RefSeq" id="WP_189184431.1">
    <property type="nucleotide sequence ID" value="NZ_BMMM01000001.1"/>
</dbReference>
<accession>A0A918CZA4</accession>
<dbReference type="NCBIfam" id="NF047541">
    <property type="entry name" value="telomere_Tpg"/>
    <property type="match status" value="1"/>
</dbReference>
<dbReference type="Proteomes" id="UP000600365">
    <property type="component" value="Unassembled WGS sequence"/>
</dbReference>
<proteinExistence type="predicted"/>
<evidence type="ECO:0000313" key="1">
    <source>
        <dbReference type="EMBL" id="GGN52041.1"/>
    </source>
</evidence>
<organism evidence="1 2">
    <name type="scientific">Streptomyces albiflavescens</name>
    <dbReference type="NCBI Taxonomy" id="1623582"/>
    <lineage>
        <taxon>Bacteria</taxon>
        <taxon>Bacillati</taxon>
        <taxon>Actinomycetota</taxon>
        <taxon>Actinomycetes</taxon>
        <taxon>Kitasatosporales</taxon>
        <taxon>Streptomycetaceae</taxon>
        <taxon>Streptomyces</taxon>
    </lineage>
</organism>
<evidence type="ECO:0000313" key="2">
    <source>
        <dbReference type="Proteomes" id="UP000600365"/>
    </source>
</evidence>
<dbReference type="EMBL" id="BMMM01000001">
    <property type="protein sequence ID" value="GGN52041.1"/>
    <property type="molecule type" value="Genomic_DNA"/>
</dbReference>
<comment type="caution">
    <text evidence="1">The sequence shown here is derived from an EMBL/GenBank/DDBJ whole genome shotgun (WGS) entry which is preliminary data.</text>
</comment>
<gene>
    <name evidence="1" type="ORF">GCM10011579_008600</name>
</gene>
<sequence>MAPVWGTDVGRKRWRGTVIAKARVNMHRKKAATSTGITIETRARFGYTAPVGTTDDPRMRRLTVHLPAAYASRLFEAQQQGAGDAQLREIVVEGLQEICFKDNGRRADHLAVELIEIDYIDVSF</sequence>
<dbReference type="AlphaFoldDB" id="A0A918CZA4"/>
<keyword evidence="2" id="KW-1185">Reference proteome</keyword>
<name>A0A918CZA4_9ACTN</name>
<reference evidence="1 2" key="1">
    <citation type="journal article" date="2014" name="Int. J. Syst. Evol. Microbiol.">
        <title>Complete genome sequence of Corynebacterium casei LMG S-19264T (=DSM 44701T), isolated from a smear-ripened cheese.</title>
        <authorList>
            <consortium name="US DOE Joint Genome Institute (JGI-PGF)"/>
            <person name="Walter F."/>
            <person name="Albersmeier A."/>
            <person name="Kalinowski J."/>
            <person name="Ruckert C."/>
        </authorList>
    </citation>
    <scope>NUCLEOTIDE SEQUENCE [LARGE SCALE GENOMIC DNA]</scope>
    <source>
        <strain evidence="1 2">CGMCC 4.7111</strain>
    </source>
</reference>
<protein>
    <submittedName>
        <fullName evidence="1">Uncharacterized protein</fullName>
    </submittedName>
</protein>
<dbReference type="InterPro" id="IPR058118">
    <property type="entry name" value="Tpg"/>
</dbReference>